<protein>
    <submittedName>
        <fullName evidence="2">Uncharacterized protein</fullName>
    </submittedName>
</protein>
<keyword evidence="1" id="KW-1133">Transmembrane helix</keyword>
<dbReference type="Proteomes" id="UP000295707">
    <property type="component" value="Unassembled WGS sequence"/>
</dbReference>
<reference evidence="2 3" key="1">
    <citation type="submission" date="2019-03" db="EMBL/GenBank/DDBJ databases">
        <title>Genomic Encyclopedia of Type Strains, Phase IV (KMG-IV): sequencing the most valuable type-strain genomes for metagenomic binning, comparative biology and taxonomic classification.</title>
        <authorList>
            <person name="Goeker M."/>
        </authorList>
    </citation>
    <scope>NUCLEOTIDE SEQUENCE [LARGE SCALE GENOMIC DNA]</scope>
    <source>
        <strain evidence="2 3">DSM 19610</strain>
    </source>
</reference>
<keyword evidence="1" id="KW-0472">Membrane</keyword>
<accession>A0A4R1HDL4</accession>
<dbReference type="EMBL" id="SMFX01000001">
    <property type="protein sequence ID" value="TCK18723.1"/>
    <property type="molecule type" value="Genomic_DNA"/>
</dbReference>
<evidence type="ECO:0000313" key="2">
    <source>
        <dbReference type="EMBL" id="TCK18723.1"/>
    </source>
</evidence>
<evidence type="ECO:0000256" key="1">
    <source>
        <dbReference type="SAM" id="Phobius"/>
    </source>
</evidence>
<name>A0A4R1HDL4_9GAMM</name>
<evidence type="ECO:0000313" key="3">
    <source>
        <dbReference type="Proteomes" id="UP000295707"/>
    </source>
</evidence>
<dbReference type="OrthoDB" id="9866368at2"/>
<feature type="transmembrane region" description="Helical" evidence="1">
    <location>
        <begin position="65"/>
        <end position="83"/>
    </location>
</feature>
<keyword evidence="3" id="KW-1185">Reference proteome</keyword>
<dbReference type="RefSeq" id="WP_132972774.1">
    <property type="nucleotide sequence ID" value="NZ_SMFX01000001.1"/>
</dbReference>
<gene>
    <name evidence="2" type="ORF">DFR30_2007</name>
</gene>
<dbReference type="AlphaFoldDB" id="A0A4R1HDL4"/>
<feature type="transmembrane region" description="Helical" evidence="1">
    <location>
        <begin position="12"/>
        <end position="29"/>
    </location>
</feature>
<comment type="caution">
    <text evidence="2">The sequence shown here is derived from an EMBL/GenBank/DDBJ whole genome shotgun (WGS) entry which is preliminary data.</text>
</comment>
<keyword evidence="1" id="KW-0812">Transmembrane</keyword>
<organism evidence="2 3">
    <name type="scientific">Thiogranum longum</name>
    <dbReference type="NCBI Taxonomy" id="1537524"/>
    <lineage>
        <taxon>Bacteria</taxon>
        <taxon>Pseudomonadati</taxon>
        <taxon>Pseudomonadota</taxon>
        <taxon>Gammaproteobacteria</taxon>
        <taxon>Chromatiales</taxon>
        <taxon>Ectothiorhodospiraceae</taxon>
        <taxon>Thiogranum</taxon>
    </lineage>
</organism>
<feature type="transmembrane region" description="Helical" evidence="1">
    <location>
        <begin position="95"/>
        <end position="115"/>
    </location>
</feature>
<proteinExistence type="predicted"/>
<feature type="transmembrane region" description="Helical" evidence="1">
    <location>
        <begin position="35"/>
        <end position="53"/>
    </location>
</feature>
<sequence>MSQQTDIGKAAAYWIIAAGSVLALVTALAPQPTGAFRLSGAFLMLGLLPYIVYGSFSAMFRCCPLITAGVALLLVDIAARLGAGVIHVDHASAMPAVYLSLIMTLLVLPAGAAIGKLTEKFWL</sequence>